<proteinExistence type="predicted"/>
<keyword evidence="2" id="KW-1185">Reference proteome</keyword>
<protein>
    <submittedName>
        <fullName evidence="1">Fungal-specific transcription factor domain-containing protein</fullName>
    </submittedName>
</protein>
<name>A0ACC3TND4_9ASCO</name>
<reference evidence="2" key="1">
    <citation type="journal article" date="2024" name="Front. Bioeng. Biotechnol.">
        <title>Genome-scale model development and genomic sequencing of the oleaginous clade Lipomyces.</title>
        <authorList>
            <person name="Czajka J.J."/>
            <person name="Han Y."/>
            <person name="Kim J."/>
            <person name="Mondo S.J."/>
            <person name="Hofstad B.A."/>
            <person name="Robles A."/>
            <person name="Haridas S."/>
            <person name="Riley R."/>
            <person name="LaButti K."/>
            <person name="Pangilinan J."/>
            <person name="Andreopoulos W."/>
            <person name="Lipzen A."/>
            <person name="Yan J."/>
            <person name="Wang M."/>
            <person name="Ng V."/>
            <person name="Grigoriev I.V."/>
            <person name="Spatafora J.W."/>
            <person name="Magnuson J.K."/>
            <person name="Baker S.E."/>
            <person name="Pomraning K.R."/>
        </authorList>
    </citation>
    <scope>NUCLEOTIDE SEQUENCE [LARGE SCALE GENOMIC DNA]</scope>
    <source>
        <strain evidence="2">CBS 10300</strain>
    </source>
</reference>
<evidence type="ECO:0000313" key="2">
    <source>
        <dbReference type="Proteomes" id="UP001489719"/>
    </source>
</evidence>
<sequence length="1018" mass="113135">MAPAAEMHSGMGESPASQRSLTSSSSLTPPQLPQSNTAASVDHKTIRKRNRVPLSCNFCRQRKLKCNRGHPCENCIKRGEEGSCVYLVGNNATQAAAHVASQQGLPLQLFANGALNGNKRANGVELQSRLDKLESLVLGLMHTSSGDSESSHDSHEEESNNQQGQPKSTGELAPDVDAVRESLGMMKLDKKGKAMYHGETHWGALLNELSEVKALFEKGKQFYVDSTYRPVGHNHENESESQNGFPFNNVQGVERSDILALLPTKADCDSLVYRYFEFFDPIYHVLHKPEFEDEYSAFWTNPETMDIVWIGMLLCILAIALQSFRQGDAPPAYLGRELDTWLGWQKAAEVCLVEGNFMLKGSIVIVRTLILWLMSETRRALNGNWMDKTWVSVGIIIRIAQSMGLHRDPKWFNISPYEAEIRRQMWCMVTSLDILFSINEGLPLTIRAGEHDVRMPLNIDDVDIYPRTQKVPDPRPWEMETNTSYLLCHSKMANVLCRIVSGTFSLRPRPGYDTILAHDAELRATFASFPEYLRVPPEASNPLDPPHVIMQRFLLDLQYRKSLIVLHRPFAARAQANTKFKRSKEECMDASLQIIRRQNWLYHAPAARETLNTFAWFTDGMMLNHFFHACIMLCVELYTNMDSMSSFQRQTVRDAVDVSRQIHAGLGRFDMSAAKKHGLIESLLERFYEMEKMTPEERMNKQKNTLVRNQDYTMDMPADISEPTMNIDPSCANYDSHATVVKETLRSESMSQSPTIRNNSMIAGAMPPQEQRPITMHMDSESYDVTFLPEEDEIYMDAPFRLRRLPDPNWLQQVYPSPQPQFDGSPLFPAKPAIVNGSMFMSGLNGNGVQVGSGDEQTPGSSASAGGASRGGSITGHGAGTSTADSSDISPNDIRMGSNAGMMLMTQSPGNDVPQGMNWEEWDMFMQGMELNSTTWSSLGGLTTPGVPDVVANGPTGLHGLVWDPNVHTGLTPDPSLMDTSDGMDDRTAQSQAAVAAAVAAAQAAVNGGSYDQGRGSF</sequence>
<accession>A0ACC3TND4</accession>
<gene>
    <name evidence="1" type="ORF">V1517DRAFT_132239</name>
</gene>
<dbReference type="Proteomes" id="UP001489719">
    <property type="component" value="Unassembled WGS sequence"/>
</dbReference>
<organism evidence="1 2">
    <name type="scientific">Lipomyces orientalis</name>
    <dbReference type="NCBI Taxonomy" id="1233043"/>
    <lineage>
        <taxon>Eukaryota</taxon>
        <taxon>Fungi</taxon>
        <taxon>Dikarya</taxon>
        <taxon>Ascomycota</taxon>
        <taxon>Saccharomycotina</taxon>
        <taxon>Lipomycetes</taxon>
        <taxon>Lipomycetales</taxon>
        <taxon>Lipomycetaceae</taxon>
        <taxon>Lipomyces</taxon>
    </lineage>
</organism>
<comment type="caution">
    <text evidence="1">The sequence shown here is derived from an EMBL/GenBank/DDBJ whole genome shotgun (WGS) entry which is preliminary data.</text>
</comment>
<evidence type="ECO:0000313" key="1">
    <source>
        <dbReference type="EMBL" id="KAK9322619.1"/>
    </source>
</evidence>
<dbReference type="EMBL" id="MU970074">
    <property type="protein sequence ID" value="KAK9322619.1"/>
    <property type="molecule type" value="Genomic_DNA"/>
</dbReference>